<feature type="modified residue" description="4-aspartylphosphate" evidence="8">
    <location>
        <position position="52"/>
    </location>
</feature>
<dbReference type="InterPro" id="IPR036388">
    <property type="entry name" value="WH-like_DNA-bd_sf"/>
</dbReference>
<evidence type="ECO:0000256" key="9">
    <source>
        <dbReference type="PROSITE-ProRule" id="PRU01091"/>
    </source>
</evidence>
<dbReference type="STRING" id="1121324.CLIT_10c02390"/>
<dbReference type="GO" id="GO:0005829">
    <property type="term" value="C:cytosol"/>
    <property type="evidence" value="ECO:0007669"/>
    <property type="project" value="TreeGrafter"/>
</dbReference>
<evidence type="ECO:0000256" key="1">
    <source>
        <dbReference type="ARBA" id="ARBA00018672"/>
    </source>
</evidence>
<dbReference type="PROSITE" id="PS50110">
    <property type="entry name" value="RESPONSE_REGULATORY"/>
    <property type="match status" value="1"/>
</dbReference>
<dbReference type="GO" id="GO:0000156">
    <property type="term" value="F:phosphorelay response regulator activity"/>
    <property type="evidence" value="ECO:0007669"/>
    <property type="project" value="TreeGrafter"/>
</dbReference>
<dbReference type="Gene3D" id="3.40.50.2300">
    <property type="match status" value="1"/>
</dbReference>
<dbReference type="CDD" id="cd17574">
    <property type="entry name" value="REC_OmpR"/>
    <property type="match status" value="1"/>
</dbReference>
<evidence type="ECO:0000256" key="7">
    <source>
        <dbReference type="ARBA" id="ARBA00024867"/>
    </source>
</evidence>
<feature type="DNA-binding region" description="OmpR/PhoB-type" evidence="9">
    <location>
        <begin position="128"/>
        <end position="227"/>
    </location>
</feature>
<dbReference type="FunFam" id="1.10.10.10:FF:000018">
    <property type="entry name" value="DNA-binding response regulator ResD"/>
    <property type="match status" value="1"/>
</dbReference>
<dbReference type="GO" id="GO:0000976">
    <property type="term" value="F:transcription cis-regulatory region binding"/>
    <property type="evidence" value="ECO:0007669"/>
    <property type="project" value="TreeGrafter"/>
</dbReference>
<feature type="domain" description="OmpR/PhoB-type" evidence="11">
    <location>
        <begin position="128"/>
        <end position="227"/>
    </location>
</feature>
<keyword evidence="13" id="KW-1185">Reference proteome</keyword>
<accession>A0A069RMV3</accession>
<dbReference type="PANTHER" id="PTHR48111">
    <property type="entry name" value="REGULATOR OF RPOS"/>
    <property type="match status" value="1"/>
</dbReference>
<evidence type="ECO:0000259" key="10">
    <source>
        <dbReference type="PROSITE" id="PS50110"/>
    </source>
</evidence>
<dbReference type="SMART" id="SM00448">
    <property type="entry name" value="REC"/>
    <property type="match status" value="1"/>
</dbReference>
<dbReference type="InterPro" id="IPR016032">
    <property type="entry name" value="Sig_transdc_resp-reg_C-effctor"/>
</dbReference>
<dbReference type="EMBL" id="JJMM01000010">
    <property type="protein sequence ID" value="KDR95512.1"/>
    <property type="molecule type" value="Genomic_DNA"/>
</dbReference>
<dbReference type="Pfam" id="PF00486">
    <property type="entry name" value="Trans_reg_C"/>
    <property type="match status" value="1"/>
</dbReference>
<dbReference type="PROSITE" id="PS51755">
    <property type="entry name" value="OMPR_PHOB"/>
    <property type="match status" value="1"/>
</dbReference>
<keyword evidence="3" id="KW-0902">Two-component regulatory system</keyword>
<dbReference type="InterPro" id="IPR001789">
    <property type="entry name" value="Sig_transdc_resp-reg_receiver"/>
</dbReference>
<feature type="domain" description="Response regulatory" evidence="10">
    <location>
        <begin position="4"/>
        <end position="116"/>
    </location>
</feature>
<dbReference type="PANTHER" id="PTHR48111:SF40">
    <property type="entry name" value="PHOSPHATE REGULON TRANSCRIPTIONAL REGULATORY PROTEIN PHOB"/>
    <property type="match status" value="1"/>
</dbReference>
<evidence type="ECO:0000256" key="4">
    <source>
        <dbReference type="ARBA" id="ARBA00023015"/>
    </source>
</evidence>
<dbReference type="InterPro" id="IPR001867">
    <property type="entry name" value="OmpR/PhoB-type_DNA-bd"/>
</dbReference>
<dbReference type="SMART" id="SM00862">
    <property type="entry name" value="Trans_reg_C"/>
    <property type="match status" value="1"/>
</dbReference>
<dbReference type="Proteomes" id="UP000027946">
    <property type="component" value="Unassembled WGS sequence"/>
</dbReference>
<keyword evidence="5 9" id="KW-0238">DNA-binding</keyword>
<evidence type="ECO:0000256" key="3">
    <source>
        <dbReference type="ARBA" id="ARBA00023012"/>
    </source>
</evidence>
<dbReference type="SUPFAM" id="SSF52172">
    <property type="entry name" value="CheY-like"/>
    <property type="match status" value="1"/>
</dbReference>
<protein>
    <recommendedName>
        <fullName evidence="1">Stage 0 sporulation protein A homolog</fullName>
    </recommendedName>
</protein>
<gene>
    <name evidence="12" type="ORF">CLIT_10c02390</name>
</gene>
<organism evidence="12 13">
    <name type="scientific">Peptoclostridium litorale DSM 5388</name>
    <dbReference type="NCBI Taxonomy" id="1121324"/>
    <lineage>
        <taxon>Bacteria</taxon>
        <taxon>Bacillati</taxon>
        <taxon>Bacillota</taxon>
        <taxon>Clostridia</taxon>
        <taxon>Peptostreptococcales</taxon>
        <taxon>Peptoclostridiaceae</taxon>
        <taxon>Peptoclostridium</taxon>
    </lineage>
</organism>
<dbReference type="Gene3D" id="1.10.10.10">
    <property type="entry name" value="Winged helix-like DNA-binding domain superfamily/Winged helix DNA-binding domain"/>
    <property type="match status" value="1"/>
</dbReference>
<dbReference type="InterPro" id="IPR039420">
    <property type="entry name" value="WalR-like"/>
</dbReference>
<dbReference type="InterPro" id="IPR011006">
    <property type="entry name" value="CheY-like_superfamily"/>
</dbReference>
<dbReference type="GO" id="GO:0032993">
    <property type="term" value="C:protein-DNA complex"/>
    <property type="evidence" value="ECO:0007669"/>
    <property type="project" value="TreeGrafter"/>
</dbReference>
<dbReference type="AlphaFoldDB" id="A0A069RMV3"/>
<dbReference type="RefSeq" id="WP_074210091.1">
    <property type="nucleotide sequence ID" value="NZ_FSRH01000010.1"/>
</dbReference>
<evidence type="ECO:0000259" key="11">
    <source>
        <dbReference type="PROSITE" id="PS51755"/>
    </source>
</evidence>
<sequence length="228" mass="26196">MKIKILVMEDDRGINNLIKMHLKGEGYEVVQAFDGEEAIERFTPDISLAILDVMVPEKDGFEVLSFIRKSSEIPVIFLTARGADEDKVLALGMGADDYVTKPFGIGEVISRCKAHLRRYMEYSARELEGVITNGEIRIEKEGFKAYRGSSPLSLSAKEFKLLTLFMENQGRVFTKRQLYEHVWEEFFLGDDNTIMVHISRLREKLEENPKAPEYIKTIKCLGYRMESK</sequence>
<dbReference type="SUPFAM" id="SSF46894">
    <property type="entry name" value="C-terminal effector domain of the bipartite response regulators"/>
    <property type="match status" value="1"/>
</dbReference>
<comment type="function">
    <text evidence="7">May play the central regulatory role in sporulation. It may be an element of the effector pathway responsible for the activation of sporulation genes in response to nutritional stress. Spo0A may act in concert with spo0H (a sigma factor) to control the expression of some genes that are critical to the sporulation process.</text>
</comment>
<evidence type="ECO:0000256" key="8">
    <source>
        <dbReference type="PROSITE-ProRule" id="PRU00169"/>
    </source>
</evidence>
<dbReference type="Pfam" id="PF00072">
    <property type="entry name" value="Response_reg"/>
    <property type="match status" value="1"/>
</dbReference>
<dbReference type="eggNOG" id="COG0745">
    <property type="taxonomic scope" value="Bacteria"/>
</dbReference>
<keyword evidence="6" id="KW-0804">Transcription</keyword>
<proteinExistence type="predicted"/>
<reference evidence="12 13" key="1">
    <citation type="submission" date="2014-03" db="EMBL/GenBank/DDBJ databases">
        <title>Genome sequence of Clostridium litorale W6, DSM 5388.</title>
        <authorList>
            <person name="Poehlein A."/>
            <person name="Jagirdar A."/>
            <person name="Khonsari B."/>
            <person name="Chibani C.M."/>
            <person name="Gutierrez Gutierrez D.A."/>
            <person name="Davydova E."/>
            <person name="Alghaithi H.S."/>
            <person name="Nair K.P."/>
            <person name="Dhamotharan K."/>
            <person name="Chandran L."/>
            <person name="G W."/>
            <person name="Daniel R."/>
        </authorList>
    </citation>
    <scope>NUCLEOTIDE SEQUENCE [LARGE SCALE GENOMIC DNA]</scope>
    <source>
        <strain evidence="12 13">W6</strain>
    </source>
</reference>
<dbReference type="CDD" id="cd00383">
    <property type="entry name" value="trans_reg_C"/>
    <property type="match status" value="1"/>
</dbReference>
<comment type="caution">
    <text evidence="12">The sequence shown here is derived from an EMBL/GenBank/DDBJ whole genome shotgun (WGS) entry which is preliminary data.</text>
</comment>
<evidence type="ECO:0000256" key="6">
    <source>
        <dbReference type="ARBA" id="ARBA00023163"/>
    </source>
</evidence>
<evidence type="ECO:0000256" key="5">
    <source>
        <dbReference type="ARBA" id="ARBA00023125"/>
    </source>
</evidence>
<name>A0A069RMV3_PEPLI</name>
<evidence type="ECO:0000256" key="2">
    <source>
        <dbReference type="ARBA" id="ARBA00022553"/>
    </source>
</evidence>
<dbReference type="Gene3D" id="6.10.250.690">
    <property type="match status" value="1"/>
</dbReference>
<keyword evidence="4" id="KW-0805">Transcription regulation</keyword>
<dbReference type="GO" id="GO:0006355">
    <property type="term" value="P:regulation of DNA-templated transcription"/>
    <property type="evidence" value="ECO:0007669"/>
    <property type="project" value="InterPro"/>
</dbReference>
<evidence type="ECO:0000313" key="13">
    <source>
        <dbReference type="Proteomes" id="UP000027946"/>
    </source>
</evidence>
<keyword evidence="2 8" id="KW-0597">Phosphoprotein</keyword>
<evidence type="ECO:0000313" key="12">
    <source>
        <dbReference type="EMBL" id="KDR95512.1"/>
    </source>
</evidence>